<dbReference type="GO" id="GO:0016787">
    <property type="term" value="F:hydrolase activity"/>
    <property type="evidence" value="ECO:0007669"/>
    <property type="project" value="UniProtKB-KW"/>
</dbReference>
<dbReference type="InterPro" id="IPR029000">
    <property type="entry name" value="Cyclophilin-like_dom_sf"/>
</dbReference>
<keyword evidence="2 5" id="KW-0378">Hydrolase</keyword>
<dbReference type="InterPro" id="IPR052708">
    <property type="entry name" value="PxpC"/>
</dbReference>
<gene>
    <name evidence="5" type="ORF">SAMN05216217_108109</name>
</gene>
<proteinExistence type="predicted"/>
<dbReference type="SUPFAM" id="SSF50891">
    <property type="entry name" value="Cyclophilin-like"/>
    <property type="match status" value="1"/>
</dbReference>
<evidence type="ECO:0000313" key="6">
    <source>
        <dbReference type="Proteomes" id="UP000243629"/>
    </source>
</evidence>
<evidence type="ECO:0000256" key="1">
    <source>
        <dbReference type="ARBA" id="ARBA00022741"/>
    </source>
</evidence>
<sequence>MSLYVEATLGLAQLQDQGRFGVRHLGIGQGGALDWQAALLANRLLGNSTDCCVLEIPAGGLTLGIEADTSLALSGADLQARLDDKPIAPWHSLQARAGQRLRLQTPRHGLRAYLAVPGGFQTPVQFGARATLSREGLGGLHGDGRALQVGDRLPFVAATRPPAAVIETLRPDYSAAPLLALIPGGQLAYFSGTSVFALFNSDWLVDPASDRMGIRLRGPQLVYHGAPLISEGIALGAVQVPPDGQPVVLLNDRQTIGGYPKLGALTPLALARLAQLQPGQALRLRATTVEQARHDLLAWFRRAEGGICYG</sequence>
<organism evidence="5 6">
    <name type="scientific">Halopseudomonas yangmingensis</name>
    <dbReference type="NCBI Taxonomy" id="1720063"/>
    <lineage>
        <taxon>Bacteria</taxon>
        <taxon>Pseudomonadati</taxon>
        <taxon>Pseudomonadota</taxon>
        <taxon>Gammaproteobacteria</taxon>
        <taxon>Pseudomonadales</taxon>
        <taxon>Pseudomonadaceae</taxon>
        <taxon>Halopseudomonas</taxon>
    </lineage>
</organism>
<dbReference type="STRING" id="1720063.SAMN05216217_108109"/>
<protein>
    <submittedName>
        <fullName evidence="5">Allophanate hydrolase</fullName>
    </submittedName>
</protein>
<dbReference type="NCBIfam" id="TIGR00724">
    <property type="entry name" value="urea_amlyse_rel"/>
    <property type="match status" value="1"/>
</dbReference>
<evidence type="ECO:0000256" key="3">
    <source>
        <dbReference type="ARBA" id="ARBA00022840"/>
    </source>
</evidence>
<dbReference type="Proteomes" id="UP000243629">
    <property type="component" value="Unassembled WGS sequence"/>
</dbReference>
<dbReference type="RefSeq" id="WP_093475851.1">
    <property type="nucleotide sequence ID" value="NZ_FOUI01000008.1"/>
</dbReference>
<keyword evidence="6" id="KW-1185">Reference proteome</keyword>
<reference evidence="6" key="1">
    <citation type="submission" date="2016-10" db="EMBL/GenBank/DDBJ databases">
        <authorList>
            <person name="Varghese N."/>
            <person name="Submissions S."/>
        </authorList>
    </citation>
    <scope>NUCLEOTIDE SEQUENCE [LARGE SCALE GENOMIC DNA]</scope>
    <source>
        <strain evidence="6">DSM 24213</strain>
    </source>
</reference>
<dbReference type="OrthoDB" id="9768696at2"/>
<dbReference type="Gene3D" id="2.40.100.10">
    <property type="entry name" value="Cyclophilin-like"/>
    <property type="match status" value="1"/>
</dbReference>
<evidence type="ECO:0000313" key="5">
    <source>
        <dbReference type="EMBL" id="SFM58228.1"/>
    </source>
</evidence>
<dbReference type="AlphaFoldDB" id="A0A1I4S134"/>
<accession>A0A1I4S134</accession>
<dbReference type="InterPro" id="IPR003778">
    <property type="entry name" value="CT_A_B"/>
</dbReference>
<evidence type="ECO:0000259" key="4">
    <source>
        <dbReference type="SMART" id="SM00797"/>
    </source>
</evidence>
<dbReference type="Pfam" id="PF02626">
    <property type="entry name" value="CT_A_B"/>
    <property type="match status" value="1"/>
</dbReference>
<evidence type="ECO:0000256" key="2">
    <source>
        <dbReference type="ARBA" id="ARBA00022801"/>
    </source>
</evidence>
<keyword evidence="1" id="KW-0547">Nucleotide-binding</keyword>
<feature type="domain" description="Carboxyltransferase" evidence="4">
    <location>
        <begin position="24"/>
        <end position="299"/>
    </location>
</feature>
<dbReference type="EMBL" id="FOUI01000008">
    <property type="protein sequence ID" value="SFM58228.1"/>
    <property type="molecule type" value="Genomic_DNA"/>
</dbReference>
<dbReference type="SMART" id="SM00797">
    <property type="entry name" value="AHS2"/>
    <property type="match status" value="1"/>
</dbReference>
<dbReference type="GO" id="GO:0005524">
    <property type="term" value="F:ATP binding"/>
    <property type="evidence" value="ECO:0007669"/>
    <property type="project" value="UniProtKB-KW"/>
</dbReference>
<keyword evidence="3" id="KW-0067">ATP-binding</keyword>
<dbReference type="PANTHER" id="PTHR43309:SF4">
    <property type="entry name" value="CARBOXYLTRANSFERASE DOMAIN-CONTAINING PROTEIN"/>
    <property type="match status" value="1"/>
</dbReference>
<dbReference type="PANTHER" id="PTHR43309">
    <property type="entry name" value="5-OXOPROLINASE SUBUNIT C"/>
    <property type="match status" value="1"/>
</dbReference>
<name>A0A1I4S134_9GAMM</name>